<keyword evidence="2" id="KW-1185">Reference proteome</keyword>
<reference evidence="2" key="1">
    <citation type="submission" date="2024-04" db="EMBL/GenBank/DDBJ databases">
        <authorList>
            <person name="Shaw F."/>
            <person name="Minotto A."/>
        </authorList>
    </citation>
    <scope>NUCLEOTIDE SEQUENCE [LARGE SCALE GENOMIC DNA]</scope>
</reference>
<sequence>MLWALSWNVSVTGIIIGSVAHRLRSFGCQRRAVEELLRLKKIISRTLTPRCFQVDGVPLPPQDIEQIICASFCGLATLQAGARSLTDFSGTQPAFIFLSNKKTAASLADVPVPNKIQFSIVNVGPIVFMVSRTSEVDPVFFVEPTSSHPTFNFVFGLSSLYEDKWILSSPSLLSLLQRRLKSLPIMRDQGAMALPSALSLKLARTYSSFIISTLFDLLWDVKFQVPLFLFAHTIQ</sequence>
<proteinExistence type="predicted"/>
<organism evidence="1 2">
    <name type="scientific">Somion occarium</name>
    <dbReference type="NCBI Taxonomy" id="3059160"/>
    <lineage>
        <taxon>Eukaryota</taxon>
        <taxon>Fungi</taxon>
        <taxon>Dikarya</taxon>
        <taxon>Basidiomycota</taxon>
        <taxon>Agaricomycotina</taxon>
        <taxon>Agaricomycetes</taxon>
        <taxon>Polyporales</taxon>
        <taxon>Cerrenaceae</taxon>
        <taxon>Somion</taxon>
    </lineage>
</organism>
<accession>A0ABP1EDT0</accession>
<protein>
    <submittedName>
        <fullName evidence="1">Uncharacterized protein</fullName>
    </submittedName>
</protein>
<evidence type="ECO:0000313" key="1">
    <source>
        <dbReference type="EMBL" id="CAL1717024.1"/>
    </source>
</evidence>
<dbReference type="EMBL" id="OZ037952">
    <property type="protein sequence ID" value="CAL1717024.1"/>
    <property type="molecule type" value="Genomic_DNA"/>
</dbReference>
<evidence type="ECO:0000313" key="2">
    <source>
        <dbReference type="Proteomes" id="UP001497453"/>
    </source>
</evidence>
<gene>
    <name evidence="1" type="ORF">GFSPODELE1_LOCUS11017</name>
</gene>
<name>A0ABP1EDT0_9APHY</name>
<dbReference type="Proteomes" id="UP001497453">
    <property type="component" value="Chromosome 9"/>
</dbReference>